<reference evidence="4 5" key="1">
    <citation type="journal article" date="2014" name="Genome Announc.">
        <title>Draft Genome Sequence of Bacteroides reticulotermitis Strain JCM 10512T, Isolated from the Gut of a Termite.</title>
        <authorList>
            <person name="Yuki M."/>
            <person name="Oshima K."/>
            <person name="Suda W."/>
            <person name="Sakamoto M."/>
            <person name="Iida T."/>
            <person name="Hattori M."/>
            <person name="Ohkuma M."/>
        </authorList>
    </citation>
    <scope>NUCLEOTIDE SEQUENCE [LARGE SCALE GENOMIC DNA]</scope>
    <source>
        <strain evidence="4 5">JCM 10512</strain>
    </source>
</reference>
<dbReference type="InterPro" id="IPR013783">
    <property type="entry name" value="Ig-like_fold"/>
</dbReference>
<comment type="similarity">
    <text evidence="1">Belongs to the glycosyl hydrolase 3 family.</text>
</comment>
<proteinExistence type="inferred from homology"/>
<dbReference type="FunFam" id="2.60.40.10:FF:000495">
    <property type="entry name" value="Periplasmic beta-glucosidase"/>
    <property type="match status" value="1"/>
</dbReference>
<keyword evidence="5" id="KW-1185">Reference proteome</keyword>
<dbReference type="InterPro" id="IPR026891">
    <property type="entry name" value="Fn3-like"/>
</dbReference>
<comment type="caution">
    <text evidence="4">The sequence shown here is derived from an EMBL/GenBank/DDBJ whole genome shotgun (WGS) entry which is preliminary data.</text>
</comment>
<evidence type="ECO:0000313" key="4">
    <source>
        <dbReference type="EMBL" id="GAE83799.1"/>
    </source>
</evidence>
<evidence type="ECO:0000256" key="1">
    <source>
        <dbReference type="ARBA" id="ARBA00005336"/>
    </source>
</evidence>
<dbReference type="AlphaFoldDB" id="W4UTG1"/>
<evidence type="ECO:0000259" key="3">
    <source>
        <dbReference type="SMART" id="SM01217"/>
    </source>
</evidence>
<dbReference type="PANTHER" id="PTHR42715">
    <property type="entry name" value="BETA-GLUCOSIDASE"/>
    <property type="match status" value="1"/>
</dbReference>
<gene>
    <name evidence="4" type="ORF">JCM10512_2096</name>
</gene>
<dbReference type="STRING" id="1445607.JCM10512_2096"/>
<evidence type="ECO:0000313" key="5">
    <source>
        <dbReference type="Proteomes" id="UP000019131"/>
    </source>
</evidence>
<dbReference type="Gene3D" id="2.60.40.10">
    <property type="entry name" value="Immunoglobulins"/>
    <property type="match status" value="1"/>
</dbReference>
<sequence length="124" mass="14204">MYPFGHGLSYTEFTYGAITPSVTTLKRGEKLTVEVVVTNTGSRDGMETVHWFIADPYCSITRPVKELKHFEKQDIKAGESKTFRFDIDPEHDLSFVNGDGKRFLESGEYHILVKDQKMKIELLN</sequence>
<dbReference type="Pfam" id="PF14310">
    <property type="entry name" value="Fn3-like"/>
    <property type="match status" value="1"/>
</dbReference>
<dbReference type="Proteomes" id="UP000019131">
    <property type="component" value="Unassembled WGS sequence"/>
</dbReference>
<dbReference type="InterPro" id="IPR050288">
    <property type="entry name" value="Cellulose_deg_GH3"/>
</dbReference>
<dbReference type="SMART" id="SM01217">
    <property type="entry name" value="Fn3_like"/>
    <property type="match status" value="1"/>
</dbReference>
<protein>
    <submittedName>
        <fullName evidence="4">Periplasmic beta-glucosidase</fullName>
    </submittedName>
</protein>
<dbReference type="GO" id="GO:0008422">
    <property type="term" value="F:beta-glucosidase activity"/>
    <property type="evidence" value="ECO:0007669"/>
    <property type="project" value="UniProtKB-ARBA"/>
</dbReference>
<accession>W4UTG1</accession>
<feature type="domain" description="Fibronectin type III-like" evidence="3">
    <location>
        <begin position="47"/>
        <end position="117"/>
    </location>
</feature>
<keyword evidence="2" id="KW-0378">Hydrolase</keyword>
<dbReference type="EMBL" id="BAIV01000011">
    <property type="protein sequence ID" value="GAE83799.1"/>
    <property type="molecule type" value="Genomic_DNA"/>
</dbReference>
<organism evidence="4 5">
    <name type="scientific">Bacteroides reticulotermitis JCM 10512</name>
    <dbReference type="NCBI Taxonomy" id="1445607"/>
    <lineage>
        <taxon>Bacteria</taxon>
        <taxon>Pseudomonadati</taxon>
        <taxon>Bacteroidota</taxon>
        <taxon>Bacteroidia</taxon>
        <taxon>Bacteroidales</taxon>
        <taxon>Bacteroidaceae</taxon>
        <taxon>Bacteroides</taxon>
    </lineage>
</organism>
<evidence type="ECO:0000256" key="2">
    <source>
        <dbReference type="ARBA" id="ARBA00022801"/>
    </source>
</evidence>
<name>W4UTG1_9BACE</name>
<dbReference type="PANTHER" id="PTHR42715:SF10">
    <property type="entry name" value="BETA-GLUCOSIDASE"/>
    <property type="match status" value="1"/>
</dbReference>